<dbReference type="EMBL" id="ML213623">
    <property type="protein sequence ID" value="TFK35220.1"/>
    <property type="molecule type" value="Genomic_DNA"/>
</dbReference>
<organism evidence="2 3">
    <name type="scientific">Crucibulum laeve</name>
    <dbReference type="NCBI Taxonomy" id="68775"/>
    <lineage>
        <taxon>Eukaryota</taxon>
        <taxon>Fungi</taxon>
        <taxon>Dikarya</taxon>
        <taxon>Basidiomycota</taxon>
        <taxon>Agaricomycotina</taxon>
        <taxon>Agaricomycetes</taxon>
        <taxon>Agaricomycetidae</taxon>
        <taxon>Agaricales</taxon>
        <taxon>Agaricineae</taxon>
        <taxon>Nidulariaceae</taxon>
        <taxon>Crucibulum</taxon>
    </lineage>
</organism>
<protein>
    <submittedName>
        <fullName evidence="2">Uncharacterized protein</fullName>
    </submittedName>
</protein>
<keyword evidence="3" id="KW-1185">Reference proteome</keyword>
<evidence type="ECO:0000256" key="1">
    <source>
        <dbReference type="SAM" id="MobiDB-lite"/>
    </source>
</evidence>
<proteinExistence type="predicted"/>
<dbReference type="AlphaFoldDB" id="A0A5C3LQS5"/>
<dbReference type="Proteomes" id="UP000308652">
    <property type="component" value="Unassembled WGS sequence"/>
</dbReference>
<feature type="region of interest" description="Disordered" evidence="1">
    <location>
        <begin position="156"/>
        <end position="181"/>
    </location>
</feature>
<evidence type="ECO:0000313" key="2">
    <source>
        <dbReference type="EMBL" id="TFK35220.1"/>
    </source>
</evidence>
<reference evidence="2 3" key="1">
    <citation type="journal article" date="2019" name="Nat. Ecol. Evol.">
        <title>Megaphylogeny resolves global patterns of mushroom evolution.</title>
        <authorList>
            <person name="Varga T."/>
            <person name="Krizsan K."/>
            <person name="Foldi C."/>
            <person name="Dima B."/>
            <person name="Sanchez-Garcia M."/>
            <person name="Sanchez-Ramirez S."/>
            <person name="Szollosi G.J."/>
            <person name="Szarkandi J.G."/>
            <person name="Papp V."/>
            <person name="Albert L."/>
            <person name="Andreopoulos W."/>
            <person name="Angelini C."/>
            <person name="Antonin V."/>
            <person name="Barry K.W."/>
            <person name="Bougher N.L."/>
            <person name="Buchanan P."/>
            <person name="Buyck B."/>
            <person name="Bense V."/>
            <person name="Catcheside P."/>
            <person name="Chovatia M."/>
            <person name="Cooper J."/>
            <person name="Damon W."/>
            <person name="Desjardin D."/>
            <person name="Finy P."/>
            <person name="Geml J."/>
            <person name="Haridas S."/>
            <person name="Hughes K."/>
            <person name="Justo A."/>
            <person name="Karasinski D."/>
            <person name="Kautmanova I."/>
            <person name="Kiss B."/>
            <person name="Kocsube S."/>
            <person name="Kotiranta H."/>
            <person name="LaButti K.M."/>
            <person name="Lechner B.E."/>
            <person name="Liimatainen K."/>
            <person name="Lipzen A."/>
            <person name="Lukacs Z."/>
            <person name="Mihaltcheva S."/>
            <person name="Morgado L.N."/>
            <person name="Niskanen T."/>
            <person name="Noordeloos M.E."/>
            <person name="Ohm R.A."/>
            <person name="Ortiz-Santana B."/>
            <person name="Ovrebo C."/>
            <person name="Racz N."/>
            <person name="Riley R."/>
            <person name="Savchenko A."/>
            <person name="Shiryaev A."/>
            <person name="Soop K."/>
            <person name="Spirin V."/>
            <person name="Szebenyi C."/>
            <person name="Tomsovsky M."/>
            <person name="Tulloss R.E."/>
            <person name="Uehling J."/>
            <person name="Grigoriev I.V."/>
            <person name="Vagvolgyi C."/>
            <person name="Papp T."/>
            <person name="Martin F.M."/>
            <person name="Miettinen O."/>
            <person name="Hibbett D.S."/>
            <person name="Nagy L.G."/>
        </authorList>
    </citation>
    <scope>NUCLEOTIDE SEQUENCE [LARGE SCALE GENOMIC DNA]</scope>
    <source>
        <strain evidence="2 3">CBS 166.37</strain>
    </source>
</reference>
<name>A0A5C3LQS5_9AGAR</name>
<gene>
    <name evidence="2" type="ORF">BDQ12DRAFT_714794</name>
</gene>
<accession>A0A5C3LQS5</accession>
<sequence length="277" mass="31365">MPSIIELNLERIFDPEFGILISLLTTRSRLMKLKLVILHASDPLELAMHEYPTGSLYTLVLGYGSFMNVVELATNYSAQIFSSIKHLVVECSQSTSSIIVAKIPELIRAVGSKILHFTVDLALWDEFPQSHIFIDLPNQPSSRCLTLNFTPKLVDEEKEEKEADDDEDNDEDDDDENEDDDYNGYHDEFMFNFPVSSFLKAVATAVTIDELKIWFHDECLESGLLEVVPLTSLTRLCTRKLSPAAAKSTSVYLFSTMNRRGRFGTHQEASKSFRNVI</sequence>
<evidence type="ECO:0000313" key="3">
    <source>
        <dbReference type="Proteomes" id="UP000308652"/>
    </source>
</evidence>